<dbReference type="SMART" id="SM00642">
    <property type="entry name" value="Aamy"/>
    <property type="match status" value="1"/>
</dbReference>
<gene>
    <name evidence="4" type="ORF">C8A04DRAFT_27159</name>
</gene>
<dbReference type="PANTHER" id="PTHR43447">
    <property type="entry name" value="ALPHA-AMYLASE"/>
    <property type="match status" value="1"/>
</dbReference>
<evidence type="ECO:0000259" key="3">
    <source>
        <dbReference type="SMART" id="SM00642"/>
    </source>
</evidence>
<evidence type="ECO:0000313" key="5">
    <source>
        <dbReference type="Proteomes" id="UP001302676"/>
    </source>
</evidence>
<sequence>MSAFLKLPDPPLPPALSALRTSALRQEPDSGFSTNMRPLRTRRTAHDYLPNPYLVPSPTQPFPPTNPTSSSVLNPGPSATPDGHRHNTPNRNSTPSINPTPAINQTMIQGFEWYVPADGAHWRRLEQVLPSLAHLGATSLWIPPACRAASPSGNGYDVHDLWDLGEFPLPPPAAAGWSAGEEEEKGDRVRTKWGTKEELVRMAEVADRVGVRVLFDAVLNHKAGADYCEKGVLARKMEDKDRLVAVEGSEREIDVWTGFGFPRRKGVYSGMEWKKEHFTGVDYDDREKDPGVWKFEGKEWADDVDEELGNYDFLMFANIDHKHPEVREDLFRWIEWLPRQMKLGGLRLDAIKHYSFRFLRDFVHHAKSVAPDLLLVGEYWREDSEYLAKFVEFMDHRISLFDVQLVSNFSKLSSQVNGDLRTVLDDSLAIWKPDHAVTFVVNHDTQAGQSLELPVAPFFIPLAYALILLRANCGIPCVFYADLFGSMGQHPQPGFANFIPPTSGGAALPKMMLARKLWAYGSQYDYFDERHCVGFTRIGHPAHSGGHGLAVVMTNAWEHASKRMFVGEHHAGEVWTDLLRWCPGQVVIGTDGWGVFPVGHRSVAVWVNSQVDGRGEVDSFVFDFDIYNQNSPPTEES</sequence>
<evidence type="ECO:0000313" key="4">
    <source>
        <dbReference type="EMBL" id="KAK4145154.1"/>
    </source>
</evidence>
<dbReference type="SUPFAM" id="SSF51011">
    <property type="entry name" value="Glycosyl hydrolase domain"/>
    <property type="match status" value="1"/>
</dbReference>
<feature type="compositionally biased region" description="Pro residues" evidence="2">
    <location>
        <begin position="53"/>
        <end position="66"/>
    </location>
</feature>
<evidence type="ECO:0000256" key="2">
    <source>
        <dbReference type="SAM" id="MobiDB-lite"/>
    </source>
</evidence>
<dbReference type="SUPFAM" id="SSF51445">
    <property type="entry name" value="(Trans)glycosidases"/>
    <property type="match status" value="1"/>
</dbReference>
<evidence type="ECO:0000256" key="1">
    <source>
        <dbReference type="ARBA" id="ARBA00008061"/>
    </source>
</evidence>
<feature type="domain" description="Glycosyl hydrolase family 13 catalytic" evidence="3">
    <location>
        <begin position="105"/>
        <end position="515"/>
    </location>
</feature>
<dbReference type="Gene3D" id="3.20.20.80">
    <property type="entry name" value="Glycosidases"/>
    <property type="match status" value="1"/>
</dbReference>
<dbReference type="Pfam" id="PF00128">
    <property type="entry name" value="Alpha-amylase"/>
    <property type="match status" value="1"/>
</dbReference>
<dbReference type="Gene3D" id="2.40.30.140">
    <property type="match status" value="1"/>
</dbReference>
<dbReference type="AlphaFoldDB" id="A0AAN6V5G5"/>
<organism evidence="4 5">
    <name type="scientific">Dichotomopilus funicola</name>
    <dbReference type="NCBI Taxonomy" id="1934379"/>
    <lineage>
        <taxon>Eukaryota</taxon>
        <taxon>Fungi</taxon>
        <taxon>Dikarya</taxon>
        <taxon>Ascomycota</taxon>
        <taxon>Pezizomycotina</taxon>
        <taxon>Sordariomycetes</taxon>
        <taxon>Sordariomycetidae</taxon>
        <taxon>Sordariales</taxon>
        <taxon>Chaetomiaceae</taxon>
        <taxon>Dichotomopilus</taxon>
    </lineage>
</organism>
<protein>
    <submittedName>
        <fullName evidence="4">Alpha-amylase</fullName>
    </submittedName>
</protein>
<dbReference type="GO" id="GO:0005975">
    <property type="term" value="P:carbohydrate metabolic process"/>
    <property type="evidence" value="ECO:0007669"/>
    <property type="project" value="InterPro"/>
</dbReference>
<accession>A0AAN6V5G5</accession>
<reference evidence="4" key="1">
    <citation type="journal article" date="2023" name="Mol. Phylogenet. Evol.">
        <title>Genome-scale phylogeny and comparative genomics of the fungal order Sordariales.</title>
        <authorList>
            <person name="Hensen N."/>
            <person name="Bonometti L."/>
            <person name="Westerberg I."/>
            <person name="Brannstrom I.O."/>
            <person name="Guillou S."/>
            <person name="Cros-Aarteil S."/>
            <person name="Calhoun S."/>
            <person name="Haridas S."/>
            <person name="Kuo A."/>
            <person name="Mondo S."/>
            <person name="Pangilinan J."/>
            <person name="Riley R."/>
            <person name="LaButti K."/>
            <person name="Andreopoulos B."/>
            <person name="Lipzen A."/>
            <person name="Chen C."/>
            <person name="Yan M."/>
            <person name="Daum C."/>
            <person name="Ng V."/>
            <person name="Clum A."/>
            <person name="Steindorff A."/>
            <person name="Ohm R.A."/>
            <person name="Martin F."/>
            <person name="Silar P."/>
            <person name="Natvig D.O."/>
            <person name="Lalanne C."/>
            <person name="Gautier V."/>
            <person name="Ament-Velasquez S.L."/>
            <person name="Kruys A."/>
            <person name="Hutchinson M.I."/>
            <person name="Powell A.J."/>
            <person name="Barry K."/>
            <person name="Miller A.N."/>
            <person name="Grigoriev I.V."/>
            <person name="Debuchy R."/>
            <person name="Gladieux P."/>
            <person name="Hiltunen Thoren M."/>
            <person name="Johannesson H."/>
        </authorList>
    </citation>
    <scope>NUCLEOTIDE SEQUENCE</scope>
    <source>
        <strain evidence="4">CBS 141.50</strain>
    </source>
</reference>
<dbReference type="InterPro" id="IPR006047">
    <property type="entry name" value="GH13_cat_dom"/>
</dbReference>
<dbReference type="RefSeq" id="XP_062638525.1">
    <property type="nucleotide sequence ID" value="XM_062780198.1"/>
</dbReference>
<dbReference type="Gene3D" id="2.60.40.1180">
    <property type="entry name" value="Golgi alpha-mannosidase II"/>
    <property type="match status" value="1"/>
</dbReference>
<feature type="region of interest" description="Disordered" evidence="2">
    <location>
        <begin position="1"/>
        <end position="102"/>
    </location>
</feature>
<dbReference type="InterPro" id="IPR013780">
    <property type="entry name" value="Glyco_hydro_b"/>
</dbReference>
<dbReference type="InterPro" id="IPR017853">
    <property type="entry name" value="GH"/>
</dbReference>
<comment type="caution">
    <text evidence="4">The sequence shown here is derived from an EMBL/GenBank/DDBJ whole genome shotgun (WGS) entry which is preliminary data.</text>
</comment>
<comment type="similarity">
    <text evidence="1">Belongs to the glycosyl hydrolase 13 family.</text>
</comment>
<name>A0AAN6V5G5_9PEZI</name>
<dbReference type="Proteomes" id="UP001302676">
    <property type="component" value="Unassembled WGS sequence"/>
</dbReference>
<dbReference type="GeneID" id="87816811"/>
<proteinExistence type="inferred from homology"/>
<dbReference type="EMBL" id="MU853571">
    <property type="protein sequence ID" value="KAK4145154.1"/>
    <property type="molecule type" value="Genomic_DNA"/>
</dbReference>
<dbReference type="NCBIfam" id="NF006969">
    <property type="entry name" value="PRK09441.1-2"/>
    <property type="match status" value="1"/>
</dbReference>
<feature type="compositionally biased region" description="Polar residues" evidence="2">
    <location>
        <begin position="89"/>
        <end position="102"/>
    </location>
</feature>
<dbReference type="CDD" id="cd11318">
    <property type="entry name" value="AmyAc_bac_fung_AmyA"/>
    <property type="match status" value="1"/>
</dbReference>
<reference evidence="4" key="2">
    <citation type="submission" date="2023-05" db="EMBL/GenBank/DDBJ databases">
        <authorList>
            <consortium name="Lawrence Berkeley National Laboratory"/>
            <person name="Steindorff A."/>
            <person name="Hensen N."/>
            <person name="Bonometti L."/>
            <person name="Westerberg I."/>
            <person name="Brannstrom I.O."/>
            <person name="Guillou S."/>
            <person name="Cros-Aarteil S."/>
            <person name="Calhoun S."/>
            <person name="Haridas S."/>
            <person name="Kuo A."/>
            <person name="Mondo S."/>
            <person name="Pangilinan J."/>
            <person name="Riley R."/>
            <person name="Labutti K."/>
            <person name="Andreopoulos B."/>
            <person name="Lipzen A."/>
            <person name="Chen C."/>
            <person name="Yanf M."/>
            <person name="Daum C."/>
            <person name="Ng V."/>
            <person name="Clum A."/>
            <person name="Ohm R."/>
            <person name="Martin F."/>
            <person name="Silar P."/>
            <person name="Natvig D."/>
            <person name="Lalanne C."/>
            <person name="Gautier V."/>
            <person name="Ament-Velasquez S.L."/>
            <person name="Kruys A."/>
            <person name="Hutchinson M.I."/>
            <person name="Powell A.J."/>
            <person name="Barry K."/>
            <person name="Miller A.N."/>
            <person name="Grigoriev I.V."/>
            <person name="Debuchy R."/>
            <person name="Gladieux P."/>
            <person name="Thoren M.H."/>
            <person name="Johannesson H."/>
        </authorList>
    </citation>
    <scope>NUCLEOTIDE SEQUENCE</scope>
    <source>
        <strain evidence="4">CBS 141.50</strain>
    </source>
</reference>
<keyword evidence="5" id="KW-1185">Reference proteome</keyword>